<dbReference type="Proteomes" id="UP000298340">
    <property type="component" value="Unassembled WGS sequence"/>
</dbReference>
<evidence type="ECO:0000313" key="2">
    <source>
        <dbReference type="Proteomes" id="UP000298340"/>
    </source>
</evidence>
<sequence length="87" mass="10351">MVIRESDDLYNIKFKLNSQIIDILPKINKTLNKINIYLFYWFDIDKSVNESFSWKYCPVTNDLLTDLNIKSNNSLICSNCFLVFPKY</sequence>
<proteinExistence type="predicted"/>
<dbReference type="AlphaFoldDB" id="A0A4Y7UF69"/>
<dbReference type="EMBL" id="QWDN01000002">
    <property type="protein sequence ID" value="TEB45113.1"/>
    <property type="molecule type" value="Genomic_DNA"/>
</dbReference>
<reference evidence="1 2" key="1">
    <citation type="journal article" date="2018" name="Syst. Appl. Microbiol.">
        <title>Flavobacterium circumlabens sp. nov. and Flavobacterium cupreum sp. nov., two psychrotrophic species isolated from Antarctic environmental samples.</title>
        <authorList>
            <person name="Kralova S."/>
            <person name="Busse H.J."/>
            <person name="Svec P."/>
            <person name="Maslanova I."/>
            <person name="Stankova E."/>
            <person name="Bartak M."/>
            <person name="Sedlacek I."/>
        </authorList>
    </citation>
    <scope>NUCLEOTIDE SEQUENCE [LARGE SCALE GENOMIC DNA]</scope>
    <source>
        <strain evidence="1 2">CCM 8828</strain>
    </source>
</reference>
<organism evidence="1 2">
    <name type="scientific">Flavobacterium circumlabens</name>
    <dbReference type="NCBI Taxonomy" id="2133765"/>
    <lineage>
        <taxon>Bacteria</taxon>
        <taxon>Pseudomonadati</taxon>
        <taxon>Bacteroidota</taxon>
        <taxon>Flavobacteriia</taxon>
        <taxon>Flavobacteriales</taxon>
        <taxon>Flavobacteriaceae</taxon>
        <taxon>Flavobacterium</taxon>
    </lineage>
</organism>
<gene>
    <name evidence="1" type="ORF">D0809_08015</name>
</gene>
<name>A0A4Y7UF69_9FLAO</name>
<accession>A0A4Y7UF69</accession>
<protein>
    <submittedName>
        <fullName evidence="1">Uncharacterized protein</fullName>
    </submittedName>
</protein>
<comment type="caution">
    <text evidence="1">The sequence shown here is derived from an EMBL/GenBank/DDBJ whole genome shotgun (WGS) entry which is preliminary data.</text>
</comment>
<evidence type="ECO:0000313" key="1">
    <source>
        <dbReference type="EMBL" id="TEB45113.1"/>
    </source>
</evidence>